<keyword evidence="2" id="KW-0853">WD repeat</keyword>
<evidence type="ECO:0000256" key="1">
    <source>
        <dbReference type="ARBA" id="ARBA00005672"/>
    </source>
</evidence>
<evidence type="ECO:0000313" key="6">
    <source>
        <dbReference type="Proteomes" id="UP000792457"/>
    </source>
</evidence>
<evidence type="ECO:0000259" key="4">
    <source>
        <dbReference type="Pfam" id="PF23609"/>
    </source>
</evidence>
<dbReference type="InterPro" id="IPR036322">
    <property type="entry name" value="WD40_repeat_dom_sf"/>
</dbReference>
<dbReference type="PANTHER" id="PTHR14205:SF15">
    <property type="entry name" value="EARP AND GARP COMPLEX-INTERACTING PROTEIN 1"/>
    <property type="match status" value="1"/>
</dbReference>
<dbReference type="GO" id="GO:0016567">
    <property type="term" value="P:protein ubiquitination"/>
    <property type="evidence" value="ECO:0007669"/>
    <property type="project" value="TreeGrafter"/>
</dbReference>
<feature type="domain" description="EIPR1-like beta-propeller" evidence="4">
    <location>
        <begin position="21"/>
        <end position="120"/>
    </location>
</feature>
<dbReference type="AlphaFoldDB" id="A0A8K0JZL1"/>
<dbReference type="InterPro" id="IPR015943">
    <property type="entry name" value="WD40/YVTN_repeat-like_dom_sf"/>
</dbReference>
<accession>A0A8K0JZL1</accession>
<dbReference type="InterPro" id="IPR059104">
    <property type="entry name" value="Beta-prop_EIPR1-like"/>
</dbReference>
<organism evidence="5 6">
    <name type="scientific">Ladona fulva</name>
    <name type="common">Scarce chaser dragonfly</name>
    <name type="synonym">Libellula fulva</name>
    <dbReference type="NCBI Taxonomy" id="123851"/>
    <lineage>
        <taxon>Eukaryota</taxon>
        <taxon>Metazoa</taxon>
        <taxon>Ecdysozoa</taxon>
        <taxon>Arthropoda</taxon>
        <taxon>Hexapoda</taxon>
        <taxon>Insecta</taxon>
        <taxon>Pterygota</taxon>
        <taxon>Palaeoptera</taxon>
        <taxon>Odonata</taxon>
        <taxon>Epiprocta</taxon>
        <taxon>Anisoptera</taxon>
        <taxon>Libelluloidea</taxon>
        <taxon>Libellulidae</taxon>
        <taxon>Ladona</taxon>
    </lineage>
</organism>
<dbReference type="Proteomes" id="UP000792457">
    <property type="component" value="Unassembled WGS sequence"/>
</dbReference>
<evidence type="ECO:0000313" key="5">
    <source>
        <dbReference type="EMBL" id="KAG8224969.1"/>
    </source>
</evidence>
<feature type="domain" description="EIPR1-like beta-propeller" evidence="4">
    <location>
        <begin position="203"/>
        <end position="284"/>
    </location>
</feature>
<dbReference type="InterPro" id="IPR001680">
    <property type="entry name" value="WD40_rpt"/>
</dbReference>
<dbReference type="SUPFAM" id="SSF50978">
    <property type="entry name" value="WD40 repeat-like"/>
    <property type="match status" value="1"/>
</dbReference>
<keyword evidence="3" id="KW-0677">Repeat</keyword>
<name>A0A8K0JZL1_LADFU</name>
<dbReference type="Pfam" id="PF23609">
    <property type="entry name" value="Beta-prop_EIPR1"/>
    <property type="match status" value="2"/>
</dbReference>
<gene>
    <name evidence="5" type="ORF">J437_LFUL009703</name>
</gene>
<dbReference type="OrthoDB" id="196957at2759"/>
<dbReference type="PANTHER" id="PTHR14205">
    <property type="entry name" value="WD-REPEAT PROTEIN"/>
    <property type="match status" value="1"/>
</dbReference>
<dbReference type="EMBL" id="KZ308219">
    <property type="protein sequence ID" value="KAG8224969.1"/>
    <property type="molecule type" value="Genomic_DNA"/>
</dbReference>
<reference evidence="5" key="1">
    <citation type="submission" date="2013-04" db="EMBL/GenBank/DDBJ databases">
        <authorList>
            <person name="Qu J."/>
            <person name="Murali S.C."/>
            <person name="Bandaranaike D."/>
            <person name="Bellair M."/>
            <person name="Blankenburg K."/>
            <person name="Chao H."/>
            <person name="Dinh H."/>
            <person name="Doddapaneni H."/>
            <person name="Downs B."/>
            <person name="Dugan-Rocha S."/>
            <person name="Elkadiri S."/>
            <person name="Gnanaolivu R.D."/>
            <person name="Hernandez B."/>
            <person name="Javaid M."/>
            <person name="Jayaseelan J.C."/>
            <person name="Lee S."/>
            <person name="Li M."/>
            <person name="Ming W."/>
            <person name="Munidasa M."/>
            <person name="Muniz J."/>
            <person name="Nguyen L."/>
            <person name="Ongeri F."/>
            <person name="Osuji N."/>
            <person name="Pu L.-L."/>
            <person name="Puazo M."/>
            <person name="Qu C."/>
            <person name="Quiroz J."/>
            <person name="Raj R."/>
            <person name="Weissenberger G."/>
            <person name="Xin Y."/>
            <person name="Zou X."/>
            <person name="Han Y."/>
            <person name="Richards S."/>
            <person name="Worley K."/>
            <person name="Muzny D."/>
            <person name="Gibbs R."/>
        </authorList>
    </citation>
    <scope>NUCLEOTIDE SEQUENCE</scope>
    <source>
        <strain evidence="5">Sampled in the wild</strain>
    </source>
</reference>
<dbReference type="Pfam" id="PF00400">
    <property type="entry name" value="WD40"/>
    <property type="match status" value="1"/>
</dbReference>
<proteinExistence type="inferred from homology"/>
<dbReference type="Gene3D" id="2.130.10.10">
    <property type="entry name" value="YVTN repeat-like/Quinoprotein amine dehydrogenase"/>
    <property type="match status" value="1"/>
</dbReference>
<protein>
    <recommendedName>
        <fullName evidence="4">EIPR1-like beta-propeller domain-containing protein</fullName>
    </recommendedName>
</protein>
<comment type="similarity">
    <text evidence="1">Belongs to the WD repeat EIPR1 family.</text>
</comment>
<evidence type="ECO:0000256" key="3">
    <source>
        <dbReference type="ARBA" id="ARBA00022737"/>
    </source>
</evidence>
<dbReference type="SMART" id="SM00320">
    <property type="entry name" value="WD40"/>
    <property type="match status" value="5"/>
</dbReference>
<comment type="caution">
    <text evidence="5">The sequence shown here is derived from an EMBL/GenBank/DDBJ whole genome shotgun (WGS) entry which is preliminary data.</text>
</comment>
<dbReference type="InterPro" id="IPR040323">
    <property type="entry name" value="EIPR1"/>
</dbReference>
<keyword evidence="6" id="KW-1185">Reference proteome</keyword>
<sequence length="369" mass="41671">MRQKIDGTELVNIGMDSDSPLIYGLEFQARALATQVAETEAVRFFVGTQSLEFENQIHVVELDEKSNSICKKLYLHSAGEVWHLSSSPTDNNIISTCYNRISEGRNSCSMHASVWRIPETPEDSTGNGISDPCSATLPSLDHLSLLDTSEYGKDVLCTVFHPTEGNRVVSVVDNQFILWDLGEGYASAKVETTKLMNFTRNIIAAITNLRIMFLFSRDLDFNPNRQYYMASCGDDGWTKFWDVRSPTEPAVARSDHSHWVWSVRYNPLHDQLVLTSSSDSRVILTCVASISSEPYGHCMDDDFHDEGEEEKEKQSKMEDGVLAAYDEHEDSVYAVEWSTANPWTFASLSYDGRLVINRVSRAEMYRIIL</sequence>
<evidence type="ECO:0000256" key="2">
    <source>
        <dbReference type="ARBA" id="ARBA00022574"/>
    </source>
</evidence>
<reference evidence="5" key="2">
    <citation type="submission" date="2017-10" db="EMBL/GenBank/DDBJ databases">
        <title>Ladona fulva Genome sequencing and assembly.</title>
        <authorList>
            <person name="Murali S."/>
            <person name="Richards S."/>
            <person name="Bandaranaike D."/>
            <person name="Bellair M."/>
            <person name="Blankenburg K."/>
            <person name="Chao H."/>
            <person name="Dinh H."/>
            <person name="Doddapaneni H."/>
            <person name="Dugan-Rocha S."/>
            <person name="Elkadiri S."/>
            <person name="Gnanaolivu R."/>
            <person name="Hernandez B."/>
            <person name="Skinner E."/>
            <person name="Javaid M."/>
            <person name="Lee S."/>
            <person name="Li M."/>
            <person name="Ming W."/>
            <person name="Munidasa M."/>
            <person name="Muniz J."/>
            <person name="Nguyen L."/>
            <person name="Hughes D."/>
            <person name="Osuji N."/>
            <person name="Pu L.-L."/>
            <person name="Puazo M."/>
            <person name="Qu C."/>
            <person name="Quiroz J."/>
            <person name="Raj R."/>
            <person name="Weissenberger G."/>
            <person name="Xin Y."/>
            <person name="Zou X."/>
            <person name="Han Y."/>
            <person name="Worley K."/>
            <person name="Muzny D."/>
            <person name="Gibbs R."/>
        </authorList>
    </citation>
    <scope>NUCLEOTIDE SEQUENCE</scope>
    <source>
        <strain evidence="5">Sampled in the wild</strain>
    </source>
</reference>